<comment type="caution">
    <text evidence="1">The sequence shown here is derived from an EMBL/GenBank/DDBJ whole genome shotgun (WGS) entry which is preliminary data.</text>
</comment>
<evidence type="ECO:0000313" key="1">
    <source>
        <dbReference type="EMBL" id="PSR31271.1"/>
    </source>
</evidence>
<evidence type="ECO:0008006" key="3">
    <source>
        <dbReference type="Google" id="ProtNLM"/>
    </source>
</evidence>
<dbReference type="InterPro" id="IPR008928">
    <property type="entry name" value="6-hairpin_glycosidase_sf"/>
</dbReference>
<reference evidence="1 2" key="1">
    <citation type="journal article" date="2014" name="BMC Genomics">
        <title>Comparison of environmental and isolate Sulfobacillus genomes reveals diverse carbon, sulfur, nitrogen, and hydrogen metabolisms.</title>
        <authorList>
            <person name="Justice N.B."/>
            <person name="Norman A."/>
            <person name="Brown C.T."/>
            <person name="Singh A."/>
            <person name="Thomas B.C."/>
            <person name="Banfield J.F."/>
        </authorList>
    </citation>
    <scope>NUCLEOTIDE SEQUENCE [LARGE SCALE GENOMIC DNA]</scope>
    <source>
        <strain evidence="1">AMDSBA1</strain>
    </source>
</reference>
<dbReference type="GO" id="GO:0005993">
    <property type="term" value="P:trehalose catabolic process"/>
    <property type="evidence" value="ECO:0007669"/>
    <property type="project" value="TreeGrafter"/>
</dbReference>
<organism evidence="1 2">
    <name type="scientific">Sulfobacillus benefaciens</name>
    <dbReference type="NCBI Taxonomy" id="453960"/>
    <lineage>
        <taxon>Bacteria</taxon>
        <taxon>Bacillati</taxon>
        <taxon>Bacillota</taxon>
        <taxon>Clostridia</taxon>
        <taxon>Eubacteriales</taxon>
        <taxon>Clostridiales Family XVII. Incertae Sedis</taxon>
        <taxon>Sulfobacillus</taxon>
    </lineage>
</organism>
<protein>
    <recommendedName>
        <fullName evidence="3">Alpha,alpha-trehalase</fullName>
    </recommendedName>
</protein>
<dbReference type="Gene3D" id="1.50.10.10">
    <property type="match status" value="2"/>
</dbReference>
<dbReference type="AlphaFoldDB" id="A0A2T2X9S7"/>
<dbReference type="Pfam" id="PF01204">
    <property type="entry name" value="Trehalase"/>
    <property type="match status" value="2"/>
</dbReference>
<sequence>MWGWVFGPARTILLKVGIWYGKKAAKAVDSENFSSQVVTNVQSEGVRVMHNFSDEERDMVLQLYERIASWWPQDQKHGNRREDTWISLPRPYITPGGQESAFPELYYWDSYFIVRGLLAQDYITMAKDQIENLLDLVARFGFVPNGNRTFYLTRSQPPLLTAMVKAYYAYTKNRRWLKEAFEWLVTELAYWLQGPHVPRGTLARWFDSGDPGLSGELASEAESGWDFTARFGGDARLWYAVDLNALVYGMMMDLSFFAQELDQSQDVLQYRQQAKVFLDQMNRVLWDHALGQYRDRNFEDHRFSPVSSLASFYPLWTHAATPSQAAMLTAHLGGFERPFGLVATDRVYPSPHPTLAFVQWGDPVVWAPLQLITAEGLKYYGFAAYAQEIAQIYLRLVLRRYRQTGKLYEKYHGDTGTEDVPLERYPNSPFHGWTAGVFAVFAKEMLSVPA</sequence>
<dbReference type="PANTHER" id="PTHR23403">
    <property type="entry name" value="TREHALASE"/>
    <property type="match status" value="1"/>
</dbReference>
<evidence type="ECO:0000313" key="2">
    <source>
        <dbReference type="Proteomes" id="UP000242699"/>
    </source>
</evidence>
<gene>
    <name evidence="1" type="ORF">C7B43_02565</name>
</gene>
<name>A0A2T2X9S7_9FIRM</name>
<dbReference type="Proteomes" id="UP000242699">
    <property type="component" value="Unassembled WGS sequence"/>
</dbReference>
<dbReference type="InterPro" id="IPR001661">
    <property type="entry name" value="Glyco_hydro_37"/>
</dbReference>
<dbReference type="InterPro" id="IPR012341">
    <property type="entry name" value="6hp_glycosidase-like_sf"/>
</dbReference>
<dbReference type="EMBL" id="PXYT01000003">
    <property type="protein sequence ID" value="PSR31271.1"/>
    <property type="molecule type" value="Genomic_DNA"/>
</dbReference>
<dbReference type="PRINTS" id="PR00744">
    <property type="entry name" value="GLHYDRLASE37"/>
</dbReference>
<proteinExistence type="predicted"/>
<dbReference type="GO" id="GO:0004555">
    <property type="term" value="F:alpha,alpha-trehalase activity"/>
    <property type="evidence" value="ECO:0007669"/>
    <property type="project" value="InterPro"/>
</dbReference>
<accession>A0A2T2X9S7</accession>
<dbReference type="SUPFAM" id="SSF48208">
    <property type="entry name" value="Six-hairpin glycosidases"/>
    <property type="match status" value="1"/>
</dbReference>
<dbReference type="PANTHER" id="PTHR23403:SF1">
    <property type="entry name" value="TREHALASE"/>
    <property type="match status" value="1"/>
</dbReference>